<dbReference type="PIRSF" id="PIRSF006487">
    <property type="entry name" value="GcvT"/>
    <property type="match status" value="1"/>
</dbReference>
<reference evidence="5 6" key="1">
    <citation type="submission" date="2018-07" db="EMBL/GenBank/DDBJ databases">
        <title>Genome sequences of Haloplanus salinus JCM 18368T.</title>
        <authorList>
            <person name="Kim Y.B."/>
            <person name="Roh S.W."/>
        </authorList>
    </citation>
    <scope>NUCLEOTIDE SEQUENCE [LARGE SCALE GENOMIC DNA]</scope>
    <source>
        <strain evidence="5 6">JCM 18368</strain>
    </source>
</reference>
<dbReference type="SUPFAM" id="SSF103025">
    <property type="entry name" value="Folate-binding domain"/>
    <property type="match status" value="1"/>
</dbReference>
<dbReference type="InterPro" id="IPR006222">
    <property type="entry name" value="GCVT_N"/>
</dbReference>
<accession>A0A368NDX4</accession>
<proteinExistence type="predicted"/>
<comment type="caution">
    <text evidence="5">The sequence shown here is derived from an EMBL/GenBank/DDBJ whole genome shotgun (WGS) entry which is preliminary data.</text>
</comment>
<dbReference type="RefSeq" id="WP_114449070.1">
    <property type="nucleotide sequence ID" value="NZ_QPHM01000001.1"/>
</dbReference>
<dbReference type="NCBIfam" id="TIGR03317">
    <property type="entry name" value="ygfZ_signature"/>
    <property type="match status" value="1"/>
</dbReference>
<dbReference type="PANTHER" id="PTHR43757">
    <property type="entry name" value="AMINOMETHYLTRANSFERASE"/>
    <property type="match status" value="1"/>
</dbReference>
<feature type="domain" description="GCVT N-terminal" evidence="3">
    <location>
        <begin position="6"/>
        <end position="240"/>
    </location>
</feature>
<dbReference type="Gene3D" id="3.30.1360.120">
    <property type="entry name" value="Probable tRNA modification gtpase trme, domain 1"/>
    <property type="match status" value="1"/>
</dbReference>
<feature type="binding site" evidence="2">
    <location>
        <position position="191"/>
    </location>
    <ligand>
        <name>substrate</name>
    </ligand>
</feature>
<keyword evidence="6" id="KW-1185">Reference proteome</keyword>
<evidence type="ECO:0000259" key="4">
    <source>
        <dbReference type="Pfam" id="PF08669"/>
    </source>
</evidence>
<organism evidence="5 6">
    <name type="scientific">Haloplanus salinus</name>
    <dbReference type="NCBI Taxonomy" id="1126245"/>
    <lineage>
        <taxon>Archaea</taxon>
        <taxon>Methanobacteriati</taxon>
        <taxon>Methanobacteriota</taxon>
        <taxon>Stenosarchaea group</taxon>
        <taxon>Halobacteria</taxon>
        <taxon>Halobacteriales</taxon>
        <taxon>Haloferacaceae</taxon>
        <taxon>Haloplanus</taxon>
    </lineage>
</organism>
<feature type="domain" description="Aminomethyltransferase C-terminal" evidence="4">
    <location>
        <begin position="275"/>
        <end position="352"/>
    </location>
</feature>
<dbReference type="InterPro" id="IPR017703">
    <property type="entry name" value="YgfZ/GCV_T_CS"/>
</dbReference>
<dbReference type="PANTHER" id="PTHR43757:SF2">
    <property type="entry name" value="AMINOMETHYLTRANSFERASE, MITOCHONDRIAL"/>
    <property type="match status" value="1"/>
</dbReference>
<evidence type="ECO:0000259" key="3">
    <source>
        <dbReference type="Pfam" id="PF01571"/>
    </source>
</evidence>
<name>A0A368NDX4_9EURY</name>
<dbReference type="GO" id="GO:0016740">
    <property type="term" value="F:transferase activity"/>
    <property type="evidence" value="ECO:0007669"/>
    <property type="project" value="UniProtKB-KW"/>
</dbReference>
<dbReference type="InterPro" id="IPR028896">
    <property type="entry name" value="GcvT/YgfZ/DmdA"/>
</dbReference>
<dbReference type="Pfam" id="PF08669">
    <property type="entry name" value="GCV_T_C"/>
    <property type="match status" value="1"/>
</dbReference>
<keyword evidence="1" id="KW-0809">Transit peptide</keyword>
<dbReference type="EMBL" id="QPHM01000001">
    <property type="protein sequence ID" value="RCU47509.1"/>
    <property type="molecule type" value="Genomic_DNA"/>
</dbReference>
<dbReference type="Proteomes" id="UP000252189">
    <property type="component" value="Unassembled WGS sequence"/>
</dbReference>
<keyword evidence="5" id="KW-0808">Transferase</keyword>
<sequence>MQRDGERHTGYGAEFETRGGRTVVAHYGRPERTHLAVRNGVGVIEMGYGVVVVEGSDAVDFVDNAVSNRVPAADGEGCYALLLDPQGGIETDLYVYDADERLLCFTPPDRAAPLAGDWAEKVFIQDVAVRDASAEFAVFGVHGPTSTETMATLLAGASVPEDPLTFVRGSIAEAGVTVVSTDDPTGETGYEVICRADDADDVWDSLLTRGTPTTPVGHRTWDTLTLEAGTPLFDTELVGRIPNVAGVRNGLDFAKGCYVGQEVVSRVENRGRPSKRLVGLELDAVPESGAAVFDGDASVGDVTRGAESPSLDRPIALAYVDSSTLDADDFTLAVRVDGDAVDATVTSLPFVDGSGRSGRLPRYD</sequence>
<evidence type="ECO:0000313" key="6">
    <source>
        <dbReference type="Proteomes" id="UP000252189"/>
    </source>
</evidence>
<gene>
    <name evidence="5" type="ORF">DU504_09490</name>
</gene>
<evidence type="ECO:0000313" key="5">
    <source>
        <dbReference type="EMBL" id="RCU47509.1"/>
    </source>
</evidence>
<dbReference type="OrthoDB" id="299960at2157"/>
<evidence type="ECO:0000256" key="2">
    <source>
        <dbReference type="PIRSR" id="PIRSR006487-1"/>
    </source>
</evidence>
<dbReference type="InterPro" id="IPR013977">
    <property type="entry name" value="GcvT_C"/>
</dbReference>
<evidence type="ECO:0000256" key="1">
    <source>
        <dbReference type="ARBA" id="ARBA00022946"/>
    </source>
</evidence>
<protein>
    <submittedName>
        <fullName evidence="5">Aminomethyl transferase family protein</fullName>
    </submittedName>
</protein>
<dbReference type="SUPFAM" id="SSF101790">
    <property type="entry name" value="Aminomethyltransferase beta-barrel domain"/>
    <property type="match status" value="1"/>
</dbReference>
<dbReference type="AlphaFoldDB" id="A0A368NDX4"/>
<dbReference type="InterPro" id="IPR027266">
    <property type="entry name" value="TrmE/GcvT-like"/>
</dbReference>
<dbReference type="Pfam" id="PF01571">
    <property type="entry name" value="GCV_T"/>
    <property type="match status" value="1"/>
</dbReference>
<dbReference type="InterPro" id="IPR029043">
    <property type="entry name" value="GcvT/YgfZ_C"/>
</dbReference>